<dbReference type="EMBL" id="JAWCUA010000010">
    <property type="protein sequence ID" value="MDU0114598.1"/>
    <property type="molecule type" value="Genomic_DNA"/>
</dbReference>
<comment type="caution">
    <text evidence="4">The sequence shown here is derived from an EMBL/GenBank/DDBJ whole genome shotgun (WGS) entry which is preliminary data.</text>
</comment>
<dbReference type="SUPFAM" id="SSF55073">
    <property type="entry name" value="Nucleotide cyclase"/>
    <property type="match status" value="1"/>
</dbReference>
<dbReference type="NCBIfam" id="TIGR00254">
    <property type="entry name" value="GGDEF"/>
    <property type="match status" value="1"/>
</dbReference>
<evidence type="ECO:0000256" key="1">
    <source>
        <dbReference type="SAM" id="Coils"/>
    </source>
</evidence>
<keyword evidence="4" id="KW-0808">Transferase</keyword>
<keyword evidence="5" id="KW-1185">Reference proteome</keyword>
<keyword evidence="1" id="KW-0175">Coiled coil</keyword>
<dbReference type="Gene3D" id="1.25.40.10">
    <property type="entry name" value="Tetratricopeptide repeat domain"/>
    <property type="match status" value="1"/>
</dbReference>
<dbReference type="InterPro" id="IPR050706">
    <property type="entry name" value="Cyclic-di-GMP_PDE-like"/>
</dbReference>
<dbReference type="PROSITE" id="PS50887">
    <property type="entry name" value="GGDEF"/>
    <property type="match status" value="1"/>
</dbReference>
<feature type="coiled-coil region" evidence="1">
    <location>
        <begin position="265"/>
        <end position="292"/>
    </location>
</feature>
<name>A0ABU3R4I6_9GAMM</name>
<dbReference type="CDD" id="cd01949">
    <property type="entry name" value="GGDEF"/>
    <property type="match status" value="1"/>
</dbReference>
<protein>
    <submittedName>
        <fullName evidence="4">GGDEF domain-containing protein</fullName>
        <ecNumber evidence="4">2.7.7.65</ecNumber>
    </submittedName>
</protein>
<dbReference type="InterPro" id="IPR043128">
    <property type="entry name" value="Rev_trsase/Diguanyl_cyclase"/>
</dbReference>
<evidence type="ECO:0000313" key="5">
    <source>
        <dbReference type="Proteomes" id="UP001257914"/>
    </source>
</evidence>
<evidence type="ECO:0000313" key="4">
    <source>
        <dbReference type="EMBL" id="MDU0114598.1"/>
    </source>
</evidence>
<dbReference type="Proteomes" id="UP001257914">
    <property type="component" value="Unassembled WGS sequence"/>
</dbReference>
<dbReference type="Pfam" id="PF00990">
    <property type="entry name" value="GGDEF"/>
    <property type="match status" value="1"/>
</dbReference>
<dbReference type="PANTHER" id="PTHR33121">
    <property type="entry name" value="CYCLIC DI-GMP PHOSPHODIESTERASE PDEF"/>
    <property type="match status" value="1"/>
</dbReference>
<keyword evidence="2" id="KW-0472">Membrane</keyword>
<dbReference type="RefSeq" id="WP_315948285.1">
    <property type="nucleotide sequence ID" value="NZ_JAWCUA010000010.1"/>
</dbReference>
<evidence type="ECO:0000256" key="2">
    <source>
        <dbReference type="SAM" id="Phobius"/>
    </source>
</evidence>
<dbReference type="InterPro" id="IPR029787">
    <property type="entry name" value="Nucleotide_cyclase"/>
</dbReference>
<sequence length="492" mass="55790">MLANQLATDNQLTRQSIFTALSISDNYVRLADEVNAVFWQEQVQSLLSTQDDIGMLIEASIILAKQQQTLGLYLTATKTLIHVIDLVSAQNFYNVEASLRIQLSHNFKTAEQYVNAEQELEKAYKLAVKSRNQQQQLMAIVNLIDVYIIQSKYDDALPLLKAAERLERFFTSAKDQRAFALVKAQVLAGTSQYSQALIILDKINTDDILAPPEKQKIAIDILTLKSKWLMLSGAKQPSILAFEQLLTKSLTYQQHTSNLKLDFVMANYQHDLEQAKQDVIQQKSLTEEVKQQNLALAERLSNFKVLLLLSFVALIAGGYFIYKRLQPKRTEFQFIDPITGAHNHSYFVKHVNRLMQNDMPFSLVMFDVDNMRMINQKLGHELGDRLLTQIVERLGVRLGSNKLLVRLSGDRFIVIAKNFSLNQAFALAEILRKELNSNKFYVDNLGINLSASFGVTCHYENKTIDSMKDEVQDALNKAKTKGGNITQVVGFC</sequence>
<gene>
    <name evidence="4" type="ORF">RT723_16695</name>
</gene>
<keyword evidence="2" id="KW-1133">Transmembrane helix</keyword>
<keyword evidence="2" id="KW-0812">Transmembrane</keyword>
<dbReference type="SUPFAM" id="SSF48452">
    <property type="entry name" value="TPR-like"/>
    <property type="match status" value="1"/>
</dbReference>
<dbReference type="InterPro" id="IPR011990">
    <property type="entry name" value="TPR-like_helical_dom_sf"/>
</dbReference>
<accession>A0ABU3R4I6</accession>
<keyword evidence="4" id="KW-0548">Nucleotidyltransferase</keyword>
<reference evidence="4 5" key="1">
    <citation type="submission" date="2023-10" db="EMBL/GenBank/DDBJ databases">
        <title>Psychrosphaera aquimaarina strain SW33 isolated from seawater.</title>
        <authorList>
            <person name="Bayburt H."/>
            <person name="Kim J.M."/>
            <person name="Choi B.J."/>
            <person name="Jeon C.O."/>
        </authorList>
    </citation>
    <scope>NUCLEOTIDE SEQUENCE [LARGE SCALE GENOMIC DNA]</scope>
    <source>
        <strain evidence="4 5">KCTC 52743</strain>
    </source>
</reference>
<dbReference type="SMART" id="SM00267">
    <property type="entry name" value="GGDEF"/>
    <property type="match status" value="1"/>
</dbReference>
<proteinExistence type="predicted"/>
<dbReference type="EC" id="2.7.7.65" evidence="4"/>
<organism evidence="4 5">
    <name type="scientific">Psychrosphaera aquimarina</name>
    <dbReference type="NCBI Taxonomy" id="2044854"/>
    <lineage>
        <taxon>Bacteria</taxon>
        <taxon>Pseudomonadati</taxon>
        <taxon>Pseudomonadota</taxon>
        <taxon>Gammaproteobacteria</taxon>
        <taxon>Alteromonadales</taxon>
        <taxon>Pseudoalteromonadaceae</taxon>
        <taxon>Psychrosphaera</taxon>
    </lineage>
</organism>
<evidence type="ECO:0000259" key="3">
    <source>
        <dbReference type="PROSITE" id="PS50887"/>
    </source>
</evidence>
<dbReference type="InterPro" id="IPR000160">
    <property type="entry name" value="GGDEF_dom"/>
</dbReference>
<dbReference type="Gene3D" id="3.30.70.270">
    <property type="match status" value="1"/>
</dbReference>
<feature type="transmembrane region" description="Helical" evidence="2">
    <location>
        <begin position="303"/>
        <end position="322"/>
    </location>
</feature>
<feature type="domain" description="GGDEF" evidence="3">
    <location>
        <begin position="359"/>
        <end position="491"/>
    </location>
</feature>
<dbReference type="GO" id="GO:0052621">
    <property type="term" value="F:diguanylate cyclase activity"/>
    <property type="evidence" value="ECO:0007669"/>
    <property type="project" value="UniProtKB-EC"/>
</dbReference>
<dbReference type="PANTHER" id="PTHR33121:SF82">
    <property type="entry name" value="SIGNAL TRANSDUCTION PROTEIN CONTAINING A EAL DOMAIN"/>
    <property type="match status" value="1"/>
</dbReference>